<name>A0A426ZAM3_ENSVE</name>
<proteinExistence type="predicted"/>
<dbReference type="Proteomes" id="UP000287651">
    <property type="component" value="Unassembled WGS sequence"/>
</dbReference>
<protein>
    <submittedName>
        <fullName evidence="1">Uncharacterized protein</fullName>
    </submittedName>
</protein>
<sequence length="84" mass="9384">MKLQPDNGPRSSLGIGLGLDDAVGPRREFTRRFAKGIRKLAGSTPGDHWKKTGDLPQECWRLPDWRKLGLSLSLWSLSIVIIES</sequence>
<reference evidence="1 2" key="1">
    <citation type="journal article" date="2014" name="Agronomy (Basel)">
        <title>A Draft Genome Sequence for Ensete ventricosum, the Drought-Tolerant Tree Against Hunger.</title>
        <authorList>
            <person name="Harrison J."/>
            <person name="Moore K.A."/>
            <person name="Paszkiewicz K."/>
            <person name="Jones T."/>
            <person name="Grant M."/>
            <person name="Ambacheew D."/>
            <person name="Muzemil S."/>
            <person name="Studholme D.J."/>
        </authorList>
    </citation>
    <scope>NUCLEOTIDE SEQUENCE [LARGE SCALE GENOMIC DNA]</scope>
</reference>
<organism evidence="1 2">
    <name type="scientific">Ensete ventricosum</name>
    <name type="common">Abyssinian banana</name>
    <name type="synonym">Musa ensete</name>
    <dbReference type="NCBI Taxonomy" id="4639"/>
    <lineage>
        <taxon>Eukaryota</taxon>
        <taxon>Viridiplantae</taxon>
        <taxon>Streptophyta</taxon>
        <taxon>Embryophyta</taxon>
        <taxon>Tracheophyta</taxon>
        <taxon>Spermatophyta</taxon>
        <taxon>Magnoliopsida</taxon>
        <taxon>Liliopsida</taxon>
        <taxon>Zingiberales</taxon>
        <taxon>Musaceae</taxon>
        <taxon>Ensete</taxon>
    </lineage>
</organism>
<evidence type="ECO:0000313" key="1">
    <source>
        <dbReference type="EMBL" id="RRT61009.1"/>
    </source>
</evidence>
<dbReference type="EMBL" id="AMZH03007569">
    <property type="protein sequence ID" value="RRT61009.1"/>
    <property type="molecule type" value="Genomic_DNA"/>
</dbReference>
<gene>
    <name evidence="1" type="ORF">B296_00035021</name>
</gene>
<accession>A0A426ZAM3</accession>
<dbReference type="AlphaFoldDB" id="A0A426ZAM3"/>
<evidence type="ECO:0000313" key="2">
    <source>
        <dbReference type="Proteomes" id="UP000287651"/>
    </source>
</evidence>
<comment type="caution">
    <text evidence="1">The sequence shown here is derived from an EMBL/GenBank/DDBJ whole genome shotgun (WGS) entry which is preliminary data.</text>
</comment>